<evidence type="ECO:0008006" key="4">
    <source>
        <dbReference type="Google" id="ProtNLM"/>
    </source>
</evidence>
<dbReference type="Proteomes" id="UP000698963">
    <property type="component" value="Unassembled WGS sequence"/>
</dbReference>
<comment type="caution">
    <text evidence="2">The sequence shown here is derived from an EMBL/GenBank/DDBJ whole genome shotgun (WGS) entry which is preliminary data.</text>
</comment>
<reference evidence="2" key="1">
    <citation type="journal article" date="2021" name="PeerJ">
        <title>Extensive microbial diversity within the chicken gut microbiome revealed by metagenomics and culture.</title>
        <authorList>
            <person name="Gilroy R."/>
            <person name="Ravi A."/>
            <person name="Getino M."/>
            <person name="Pursley I."/>
            <person name="Horton D.L."/>
            <person name="Alikhan N.F."/>
            <person name="Baker D."/>
            <person name="Gharbi K."/>
            <person name="Hall N."/>
            <person name="Watson M."/>
            <person name="Adriaenssens E.M."/>
            <person name="Foster-Nyarko E."/>
            <person name="Jarju S."/>
            <person name="Secka A."/>
            <person name="Antonio M."/>
            <person name="Oren A."/>
            <person name="Chaudhuri R.R."/>
            <person name="La Ragione R."/>
            <person name="Hildebrand F."/>
            <person name="Pallen M.J."/>
        </authorList>
    </citation>
    <scope>NUCLEOTIDE SEQUENCE</scope>
    <source>
        <strain evidence="2">ChiGjej2B2-19336</strain>
    </source>
</reference>
<dbReference type="RefSeq" id="WP_304120092.1">
    <property type="nucleotide sequence ID" value="NZ_DYZA01000003.1"/>
</dbReference>
<evidence type="ECO:0000313" key="2">
    <source>
        <dbReference type="EMBL" id="HJD96039.1"/>
    </source>
</evidence>
<organism evidence="2 3">
    <name type="scientific">Mailhella massiliensis</name>
    <dbReference type="NCBI Taxonomy" id="1903261"/>
    <lineage>
        <taxon>Bacteria</taxon>
        <taxon>Pseudomonadati</taxon>
        <taxon>Thermodesulfobacteriota</taxon>
        <taxon>Desulfovibrionia</taxon>
        <taxon>Desulfovibrionales</taxon>
        <taxon>Desulfovibrionaceae</taxon>
        <taxon>Mailhella</taxon>
    </lineage>
</organism>
<protein>
    <recommendedName>
        <fullName evidence="4">Uracil-DNA glycosylase-like domain-containing protein</fullName>
    </recommendedName>
</protein>
<evidence type="ECO:0000256" key="1">
    <source>
        <dbReference type="SAM" id="MobiDB-lite"/>
    </source>
</evidence>
<feature type="compositionally biased region" description="Basic and acidic residues" evidence="1">
    <location>
        <begin position="30"/>
        <end position="41"/>
    </location>
</feature>
<reference evidence="2" key="2">
    <citation type="submission" date="2021-09" db="EMBL/GenBank/DDBJ databases">
        <authorList>
            <person name="Gilroy R."/>
        </authorList>
    </citation>
    <scope>NUCLEOTIDE SEQUENCE</scope>
    <source>
        <strain evidence="2">ChiGjej2B2-19336</strain>
    </source>
</reference>
<dbReference type="EMBL" id="DYZA01000003">
    <property type="protein sequence ID" value="HJD96039.1"/>
    <property type="molecule type" value="Genomic_DNA"/>
</dbReference>
<feature type="region of interest" description="Disordered" evidence="1">
    <location>
        <begin position="30"/>
        <end position="61"/>
    </location>
</feature>
<gene>
    <name evidence="2" type="ORF">K8W16_00090</name>
</gene>
<accession>A0A921ATX3</accession>
<proteinExistence type="predicted"/>
<sequence length="249" mass="27447">MMGRSVIARPWLKAGLSALLLESEERVFELQRKPEAARREPPVPSVSAERSGSKGGEVAASPCRAAPAVKKTSTVTCPAREPSGTDILVTPGAQPVESWPETWLALKNRRPLPPCPLVLWSYFGLGEDLTGVPDEKRRKVIVRMLMELRHPGGTHVFWPCNLPGEENGAALFWSGVKLLNPRVLLLFGSDTRDALSMPKTLFPFCEERVNGRLVIQLPRPSSLAEDEPSFSRALVFLSQRLKFCAKRGA</sequence>
<evidence type="ECO:0000313" key="3">
    <source>
        <dbReference type="Proteomes" id="UP000698963"/>
    </source>
</evidence>
<name>A0A921ATX3_9BACT</name>
<dbReference type="AlphaFoldDB" id="A0A921ATX3"/>